<dbReference type="InterPro" id="IPR036390">
    <property type="entry name" value="WH_DNA-bd_sf"/>
</dbReference>
<protein>
    <submittedName>
        <fullName evidence="6">Crp/Fnr family transcriptional regulator</fullName>
    </submittedName>
</protein>
<proteinExistence type="predicted"/>
<evidence type="ECO:0000313" key="6">
    <source>
        <dbReference type="EMBL" id="OQM42017.1"/>
    </source>
</evidence>
<evidence type="ECO:0000256" key="1">
    <source>
        <dbReference type="ARBA" id="ARBA00022485"/>
    </source>
</evidence>
<dbReference type="InterPro" id="IPR014710">
    <property type="entry name" value="RmlC-like_jellyroll"/>
</dbReference>
<dbReference type="PANTHER" id="PTHR24567:SF75">
    <property type="entry name" value="FUMARATE AND NITRATE REDUCTION REGULATORY PROTEIN"/>
    <property type="match status" value="1"/>
</dbReference>
<keyword evidence="1" id="KW-0004">4Fe-4S</keyword>
<dbReference type="Gene3D" id="2.60.120.10">
    <property type="entry name" value="Jelly Rolls"/>
    <property type="match status" value="1"/>
</dbReference>
<accession>A0A1V8P094</accession>
<dbReference type="CDD" id="cd00038">
    <property type="entry name" value="CAP_ED"/>
    <property type="match status" value="1"/>
</dbReference>
<dbReference type="GO" id="GO:0051539">
    <property type="term" value="F:4 iron, 4 sulfur cluster binding"/>
    <property type="evidence" value="ECO:0007669"/>
    <property type="project" value="UniProtKB-KW"/>
</dbReference>
<dbReference type="GO" id="GO:0005829">
    <property type="term" value="C:cytosol"/>
    <property type="evidence" value="ECO:0007669"/>
    <property type="project" value="TreeGrafter"/>
</dbReference>
<evidence type="ECO:0000256" key="5">
    <source>
        <dbReference type="ARBA" id="ARBA00037339"/>
    </source>
</evidence>
<dbReference type="Proteomes" id="UP000192573">
    <property type="component" value="Unassembled WGS sequence"/>
</dbReference>
<keyword evidence="4" id="KW-0804">Transcription</keyword>
<dbReference type="InterPro" id="IPR018490">
    <property type="entry name" value="cNMP-bd_dom_sf"/>
</dbReference>
<dbReference type="InterPro" id="IPR012318">
    <property type="entry name" value="HTH_CRP"/>
</dbReference>
<keyword evidence="1" id="KW-0411">Iron-sulfur</keyword>
<dbReference type="PROSITE" id="PS51063">
    <property type="entry name" value="HTH_CRP_2"/>
    <property type="match status" value="1"/>
</dbReference>
<dbReference type="CDD" id="cd00092">
    <property type="entry name" value="HTH_CRP"/>
    <property type="match status" value="1"/>
</dbReference>
<organism evidence="6 7">
    <name type="scientific">Citrobacter braakii</name>
    <dbReference type="NCBI Taxonomy" id="57706"/>
    <lineage>
        <taxon>Bacteria</taxon>
        <taxon>Pseudomonadati</taxon>
        <taxon>Pseudomonadota</taxon>
        <taxon>Gammaproteobacteria</taxon>
        <taxon>Enterobacterales</taxon>
        <taxon>Enterobacteriaceae</taxon>
        <taxon>Citrobacter</taxon>
        <taxon>Citrobacter freundii complex</taxon>
    </lineage>
</organism>
<dbReference type="InterPro" id="IPR050397">
    <property type="entry name" value="Env_Response_Regulators"/>
</dbReference>
<dbReference type="SMART" id="SM00100">
    <property type="entry name" value="cNMP"/>
    <property type="match status" value="1"/>
</dbReference>
<keyword evidence="3" id="KW-0238">DNA-binding</keyword>
<dbReference type="GO" id="GO:0003700">
    <property type="term" value="F:DNA-binding transcription factor activity"/>
    <property type="evidence" value="ECO:0007669"/>
    <property type="project" value="TreeGrafter"/>
</dbReference>
<dbReference type="InterPro" id="IPR000595">
    <property type="entry name" value="cNMP-bd_dom"/>
</dbReference>
<dbReference type="Pfam" id="PF13545">
    <property type="entry name" value="HTH_Crp_2"/>
    <property type="match status" value="1"/>
</dbReference>
<reference evidence="6 7" key="1">
    <citation type="submission" date="2017-03" db="EMBL/GenBank/DDBJ databases">
        <authorList>
            <person name="Afonso C.L."/>
            <person name="Miller P.J."/>
            <person name="Scott M.A."/>
            <person name="Spackman E."/>
            <person name="Goraichik I."/>
            <person name="Dimitrov K.M."/>
            <person name="Suarez D.L."/>
            <person name="Swayne D.E."/>
        </authorList>
    </citation>
    <scope>NUCLEOTIDE SEQUENCE [LARGE SCALE GENOMIC DNA]</scope>
    <source>
        <strain evidence="6 7">ATCC 51113</strain>
    </source>
</reference>
<dbReference type="SMART" id="SM00419">
    <property type="entry name" value="HTH_CRP"/>
    <property type="match status" value="1"/>
</dbReference>
<comment type="caution">
    <text evidence="6">The sequence shown here is derived from an EMBL/GenBank/DDBJ whole genome shotgun (WGS) entry which is preliminary data.</text>
</comment>
<keyword evidence="1" id="KW-0479">Metal-binding</keyword>
<evidence type="ECO:0000256" key="4">
    <source>
        <dbReference type="ARBA" id="ARBA00023163"/>
    </source>
</evidence>
<dbReference type="SUPFAM" id="SSF51206">
    <property type="entry name" value="cAMP-binding domain-like"/>
    <property type="match status" value="1"/>
</dbReference>
<dbReference type="Pfam" id="PF00027">
    <property type="entry name" value="cNMP_binding"/>
    <property type="match status" value="1"/>
</dbReference>
<dbReference type="GO" id="GO:0003677">
    <property type="term" value="F:DNA binding"/>
    <property type="evidence" value="ECO:0007669"/>
    <property type="project" value="UniProtKB-KW"/>
</dbReference>
<dbReference type="EMBL" id="NAEW01000004">
    <property type="protein sequence ID" value="OQM42017.1"/>
    <property type="molecule type" value="Genomic_DNA"/>
</dbReference>
<evidence type="ECO:0000256" key="3">
    <source>
        <dbReference type="ARBA" id="ARBA00023125"/>
    </source>
</evidence>
<evidence type="ECO:0000256" key="2">
    <source>
        <dbReference type="ARBA" id="ARBA00023015"/>
    </source>
</evidence>
<dbReference type="Gene3D" id="1.10.10.10">
    <property type="entry name" value="Winged helix-like DNA-binding domain superfamily/Winged helix DNA-binding domain"/>
    <property type="match status" value="1"/>
</dbReference>
<dbReference type="AlphaFoldDB" id="A0A1V8P094"/>
<dbReference type="PRINTS" id="PR00034">
    <property type="entry name" value="HTHCRP"/>
</dbReference>
<comment type="function">
    <text evidence="5">Global transcription factor that controls the expression of over 100 target genes in response to anoxia. It facilitates the adaptation to anaerobic growth conditions by regulating the expression of gene products that are involved in anaerobic energy metabolism. When the terminal electron acceptor, O(2), is no longer available, it represses the synthesis of enzymes involved in aerobic respiration and increases the synthesis of enzymes required for anaerobic respiration.</text>
</comment>
<dbReference type="PANTHER" id="PTHR24567">
    <property type="entry name" value="CRP FAMILY TRANSCRIPTIONAL REGULATORY PROTEIN"/>
    <property type="match status" value="1"/>
</dbReference>
<keyword evidence="2" id="KW-0805">Transcription regulation</keyword>
<dbReference type="InterPro" id="IPR036388">
    <property type="entry name" value="WH-like_DNA-bd_sf"/>
</dbReference>
<dbReference type="PROSITE" id="PS50042">
    <property type="entry name" value="CNMP_BINDING_3"/>
    <property type="match status" value="1"/>
</dbReference>
<sequence length="224" mass="25680">MKRNNCVNCEECGFAELCSAYLFRQKDPLFIRNLETKKKIARGEYIYRRGEKIDELYALRSGAAKVYDARGQLMGIVLPGQVMGVEELHIGYSQQDIQAATEIEVCVLRSDHFYEMSQLMPGFTDFIVRILSRSAQEKQQFISVLTKSDTLQKVQYFLQLLSRTYKEYGFEHLNLELPISKKELAQVLGISISTLSRALDSLKDQGIISVLNKKEITLMMSDKK</sequence>
<keyword evidence="1" id="KW-0408">Iron</keyword>
<name>A0A1V8P094_CITBR</name>
<dbReference type="SUPFAM" id="SSF46785">
    <property type="entry name" value="Winged helix' DNA-binding domain"/>
    <property type="match status" value="1"/>
</dbReference>
<evidence type="ECO:0000313" key="7">
    <source>
        <dbReference type="Proteomes" id="UP000192573"/>
    </source>
</evidence>
<gene>
    <name evidence="6" type="ORF">BZK42_10775</name>
</gene>